<dbReference type="AlphaFoldDB" id="A0A0G4FQR6"/>
<keyword evidence="1" id="KW-0732">Signal</keyword>
<dbReference type="VEuPathDB" id="CryptoDB:Cvel_18214"/>
<sequence length="303" mass="32570">MRFLATTISLLGGLLQTCRAAELDPRTAEALQPSSFLQKLKSNDLNQARKDLQKQAEGYIKIAKAYDDEAMADLKLARQLSAQDINIQKSIPKGVDRNDRAFPHAEANQKPEATGTVGHPHIKLNGPSSGPALYRCNGVIQCGSDKTHSHPFDVAGLCQPGAVGTRLKGTGAPIQVSNPGGLDDSFLDDRGARQRCGAGLCAFHETGELLSIEDLRCYKIAGSDSRSRFLGLGSVPHKRYTCDGHASCTSQSSQVTYEVDADSVCNDVLAPGPPGAMRDCVKRACAHYDGVKDTNTVKCWEKE</sequence>
<organism evidence="2">
    <name type="scientific">Chromera velia CCMP2878</name>
    <dbReference type="NCBI Taxonomy" id="1169474"/>
    <lineage>
        <taxon>Eukaryota</taxon>
        <taxon>Sar</taxon>
        <taxon>Alveolata</taxon>
        <taxon>Colpodellida</taxon>
        <taxon>Chromeraceae</taxon>
        <taxon>Chromera</taxon>
    </lineage>
</organism>
<feature type="chain" id="PRO_5005189416" evidence="1">
    <location>
        <begin position="21"/>
        <end position="303"/>
    </location>
</feature>
<evidence type="ECO:0000256" key="1">
    <source>
        <dbReference type="SAM" id="SignalP"/>
    </source>
</evidence>
<protein>
    <submittedName>
        <fullName evidence="2">Uncharacterized protein</fullName>
    </submittedName>
</protein>
<gene>
    <name evidence="2" type="ORF">Cvel_18214</name>
</gene>
<reference evidence="2" key="1">
    <citation type="submission" date="2014-11" db="EMBL/GenBank/DDBJ databases">
        <authorList>
            <person name="Otto D Thomas"/>
            <person name="Naeem Raeece"/>
        </authorList>
    </citation>
    <scope>NUCLEOTIDE SEQUENCE</scope>
</reference>
<name>A0A0G4FQR6_9ALVE</name>
<accession>A0A0G4FQR6</accession>
<evidence type="ECO:0000313" key="2">
    <source>
        <dbReference type="EMBL" id="CEM16560.1"/>
    </source>
</evidence>
<dbReference type="EMBL" id="CDMZ01000546">
    <property type="protein sequence ID" value="CEM16560.1"/>
    <property type="molecule type" value="Genomic_DNA"/>
</dbReference>
<proteinExistence type="predicted"/>
<feature type="signal peptide" evidence="1">
    <location>
        <begin position="1"/>
        <end position="20"/>
    </location>
</feature>